<feature type="region of interest" description="Disordered" evidence="1">
    <location>
        <begin position="168"/>
        <end position="212"/>
    </location>
</feature>
<reference evidence="3" key="1">
    <citation type="submission" date="2020-06" db="EMBL/GenBank/DDBJ databases">
        <authorList>
            <person name="Li T."/>
            <person name="Hu X."/>
            <person name="Zhang T."/>
            <person name="Song X."/>
            <person name="Zhang H."/>
            <person name="Dai N."/>
            <person name="Sheng W."/>
            <person name="Hou X."/>
            <person name="Wei L."/>
        </authorList>
    </citation>
    <scope>NUCLEOTIDE SEQUENCE</scope>
    <source>
        <strain evidence="3">K16</strain>
        <tissue evidence="3">Leaf</tissue>
    </source>
</reference>
<gene>
    <name evidence="3" type="ORF">Sango_2336700</name>
</gene>
<organism evidence="3 4">
    <name type="scientific">Sesamum angolense</name>
    <dbReference type="NCBI Taxonomy" id="2727404"/>
    <lineage>
        <taxon>Eukaryota</taxon>
        <taxon>Viridiplantae</taxon>
        <taxon>Streptophyta</taxon>
        <taxon>Embryophyta</taxon>
        <taxon>Tracheophyta</taxon>
        <taxon>Spermatophyta</taxon>
        <taxon>Magnoliopsida</taxon>
        <taxon>eudicotyledons</taxon>
        <taxon>Gunneridae</taxon>
        <taxon>Pentapetalae</taxon>
        <taxon>asterids</taxon>
        <taxon>lamiids</taxon>
        <taxon>Lamiales</taxon>
        <taxon>Pedaliaceae</taxon>
        <taxon>Sesamum</taxon>
    </lineage>
</organism>
<dbReference type="InterPro" id="IPR035979">
    <property type="entry name" value="RBD_domain_sf"/>
</dbReference>
<dbReference type="AlphaFoldDB" id="A0AAE1W5U0"/>
<keyword evidence="4" id="KW-1185">Reference proteome</keyword>
<reference evidence="3" key="2">
    <citation type="journal article" date="2024" name="Plant">
        <title>Genomic evolution and insights into agronomic trait innovations of Sesamum species.</title>
        <authorList>
            <person name="Miao H."/>
            <person name="Wang L."/>
            <person name="Qu L."/>
            <person name="Liu H."/>
            <person name="Sun Y."/>
            <person name="Le M."/>
            <person name="Wang Q."/>
            <person name="Wei S."/>
            <person name="Zheng Y."/>
            <person name="Lin W."/>
            <person name="Duan Y."/>
            <person name="Cao H."/>
            <person name="Xiong S."/>
            <person name="Wang X."/>
            <person name="Wei L."/>
            <person name="Li C."/>
            <person name="Ma Q."/>
            <person name="Ju M."/>
            <person name="Zhao R."/>
            <person name="Li G."/>
            <person name="Mu C."/>
            <person name="Tian Q."/>
            <person name="Mei H."/>
            <person name="Zhang T."/>
            <person name="Gao T."/>
            <person name="Zhang H."/>
        </authorList>
    </citation>
    <scope>NUCLEOTIDE SEQUENCE</scope>
    <source>
        <strain evidence="3">K16</strain>
    </source>
</reference>
<protein>
    <submittedName>
        <fullName evidence="3">Protein terminal ear1</fullName>
    </submittedName>
</protein>
<feature type="domain" description="Mei2-like C-terminal RNA recognition motif" evidence="2">
    <location>
        <begin position="213"/>
        <end position="310"/>
    </location>
</feature>
<comment type="caution">
    <text evidence="3">The sequence shown here is derived from an EMBL/GenBank/DDBJ whole genome shotgun (WGS) entry which is preliminary data.</text>
</comment>
<accession>A0AAE1W5U0</accession>
<proteinExistence type="predicted"/>
<dbReference type="EMBL" id="JACGWL010000014">
    <property type="protein sequence ID" value="KAK4387301.1"/>
    <property type="molecule type" value="Genomic_DNA"/>
</dbReference>
<evidence type="ECO:0000313" key="4">
    <source>
        <dbReference type="Proteomes" id="UP001289374"/>
    </source>
</evidence>
<dbReference type="SUPFAM" id="SSF54928">
    <property type="entry name" value="RNA-binding domain, RBD"/>
    <property type="match status" value="1"/>
</dbReference>
<dbReference type="Proteomes" id="UP001289374">
    <property type="component" value="Unassembled WGS sequence"/>
</dbReference>
<name>A0AAE1W5U0_9LAMI</name>
<evidence type="ECO:0000313" key="3">
    <source>
        <dbReference type="EMBL" id="KAK4387301.1"/>
    </source>
</evidence>
<sequence length="355" mass="40584">MNPNAQEWRPTPKTLDPPHQLQLLPFHVIYRPHSQPAAATLPPHPMAAFSSRPPCQVLPQLPFYYNYQNLFPYTPCTRLQPVYDHSTLVSFPENGYFTPKFGGEEKLGCGGMVELDPEEIILESPQEKKVKSPMIKTAAKRDPVAVNNARRCFPPRMRRTMMSFSVGKKPMRRQEWRPKMKNTDNGDAGGGDARSPPSPLPSSMPRIEELSPPSKLQRDFLLDFLDSYCDTYSLEYDFFYVPMDFRTKNNLGYAFVNFTTGGAALRFMQILQNYRWNTVKTDEGSFLSKKICNITWARIQGKEALVERFQNSRFACDDLDFLPVMLDPPRNGSDLTSAPLHILGRLNRRAFSKSC</sequence>
<evidence type="ECO:0000256" key="1">
    <source>
        <dbReference type="SAM" id="MobiDB-lite"/>
    </source>
</evidence>
<evidence type="ECO:0000259" key="2">
    <source>
        <dbReference type="Pfam" id="PF04059"/>
    </source>
</evidence>
<feature type="compositionally biased region" description="Basic and acidic residues" evidence="1">
    <location>
        <begin position="172"/>
        <end position="184"/>
    </location>
</feature>
<dbReference type="Pfam" id="PF04059">
    <property type="entry name" value="RRM_2"/>
    <property type="match status" value="1"/>
</dbReference>
<dbReference type="GO" id="GO:0003676">
    <property type="term" value="F:nucleic acid binding"/>
    <property type="evidence" value="ECO:0007669"/>
    <property type="project" value="InterPro"/>
</dbReference>
<dbReference type="InterPro" id="IPR007201">
    <property type="entry name" value="Mei2-like_Rrm_C"/>
</dbReference>